<keyword evidence="1 2" id="KW-0732">Signal</keyword>
<name>A0A6G6GJ97_9FLAO</name>
<feature type="chain" id="PRO_5026353813" evidence="2">
    <location>
        <begin position="22"/>
        <end position="383"/>
    </location>
</feature>
<dbReference type="SUPFAM" id="SSF63829">
    <property type="entry name" value="Calcium-dependent phosphotriesterase"/>
    <property type="match status" value="1"/>
</dbReference>
<reference evidence="4 5" key="1">
    <citation type="submission" date="2020-02" db="EMBL/GenBank/DDBJ databases">
        <title>Complete genome sequence of Flavobacteriaceae bacterium.</title>
        <authorList>
            <person name="Kim S.-J."/>
            <person name="Kim Y.-S."/>
            <person name="Kim K.-H."/>
        </authorList>
    </citation>
    <scope>NUCLEOTIDE SEQUENCE [LARGE SCALE GENOMIC DNA]</scope>
    <source>
        <strain evidence="4 5">RR4-40</strain>
    </source>
</reference>
<evidence type="ECO:0000256" key="1">
    <source>
        <dbReference type="ARBA" id="ARBA00022729"/>
    </source>
</evidence>
<evidence type="ECO:0000259" key="3">
    <source>
        <dbReference type="Pfam" id="PF18962"/>
    </source>
</evidence>
<dbReference type="EMBL" id="CP049057">
    <property type="protein sequence ID" value="QIE58493.1"/>
    <property type="molecule type" value="Genomic_DNA"/>
</dbReference>
<proteinExistence type="predicted"/>
<feature type="signal peptide" evidence="2">
    <location>
        <begin position="1"/>
        <end position="21"/>
    </location>
</feature>
<evidence type="ECO:0000313" key="5">
    <source>
        <dbReference type="Proteomes" id="UP000505306"/>
    </source>
</evidence>
<accession>A0A6G6GJ97</accession>
<evidence type="ECO:0000256" key="2">
    <source>
        <dbReference type="SAM" id="SignalP"/>
    </source>
</evidence>
<protein>
    <submittedName>
        <fullName evidence="4">T9SS type A sorting domain-containing protein</fullName>
    </submittedName>
</protein>
<dbReference type="KEGG" id="mgel:G5B37_02640"/>
<dbReference type="RefSeq" id="WP_164678500.1">
    <property type="nucleotide sequence ID" value="NZ_CP049057.1"/>
</dbReference>
<sequence>MKTTTFFTLLVCMVFSQLTVAQSTDLSVLLDRLEGNHIGSIYDVFTVEEVAQLRKHFDAQNNAETVRYVGDMPIRATENTKGNSVVINPTNLATVEVIAPSPLNDFEGAGATIPGTARAIIVDNNNIFYEVDSNGMYVTIGGIPAGAGQSFTGLEYSSDGILYGIATDGMGSTALYEIDILGGQATAVGGDNGLVVGIALGRDMMNNLYALDIDTDLVHRIDRTTGAATALGPIGFDSEFGQGMSYNPADNSLVATTFNSGTFKPELRTINTATGASTLLGTIVPSQTLQFAWMSIFDATLGTTEESLANLTLYPNPAEKTLTIASEVNISAIKIYNTLGQELLTQEVAATTAKVDISSLATGTYIVQISAKDAQTTLKFVKE</sequence>
<gene>
    <name evidence="4" type="ORF">G5B37_02640</name>
</gene>
<feature type="domain" description="Secretion system C-terminal sorting" evidence="3">
    <location>
        <begin position="313"/>
        <end position="380"/>
    </location>
</feature>
<evidence type="ECO:0000313" key="4">
    <source>
        <dbReference type="EMBL" id="QIE58493.1"/>
    </source>
</evidence>
<dbReference type="Proteomes" id="UP000505306">
    <property type="component" value="Chromosome"/>
</dbReference>
<dbReference type="InterPro" id="IPR026444">
    <property type="entry name" value="Secre_tail"/>
</dbReference>
<keyword evidence="5" id="KW-1185">Reference proteome</keyword>
<dbReference type="Pfam" id="PF18962">
    <property type="entry name" value="Por_Secre_tail"/>
    <property type="match status" value="1"/>
</dbReference>
<dbReference type="AlphaFoldDB" id="A0A6G6GJ97"/>
<dbReference type="NCBIfam" id="TIGR04183">
    <property type="entry name" value="Por_Secre_tail"/>
    <property type="match status" value="1"/>
</dbReference>
<organism evidence="4 5">
    <name type="scientific">Rasiella rasia</name>
    <dbReference type="NCBI Taxonomy" id="2744027"/>
    <lineage>
        <taxon>Bacteria</taxon>
        <taxon>Pseudomonadati</taxon>
        <taxon>Bacteroidota</taxon>
        <taxon>Flavobacteriia</taxon>
        <taxon>Flavobacteriales</taxon>
        <taxon>Flavobacteriaceae</taxon>
        <taxon>Rasiella</taxon>
    </lineage>
</organism>